<proteinExistence type="predicted"/>
<dbReference type="InterPro" id="IPR016039">
    <property type="entry name" value="Thiolase-like"/>
</dbReference>
<sequence length="381" mass="40008">MNTSKYGGVIGCAFYAPGGEPRESLEEILYGLTRRALADARMTIDDIDGIVCASCDQLDGRAIAIMAASGSVGGVGRDILSTPSSAEHAFVLGALRVGSGQYRTQLVISWSPLEAQSVPQVQQLGNDPYFHRGLPLDDLASHALQAVAMDPTNSLHDRAVALVEKNRRQGSHAYPERPCGPREKVWIDSGDIVAWPLSRAMVAPPSLGAVALVLADADFIAARDIAQVAWIKGLGWAAEPAFLGDRDLAALPSLDAAVARAYREAGVTNPVSQIDLAEVADATPYQQILAGERLGLYEGRSAQAAARDPVPINLSGGAASFNPVFCSGLMRIAEAAQQLRARAGAHQLDGARRAVAHGASGFAMQYNTVVVMESSQAGGAQ</sequence>
<dbReference type="SUPFAM" id="SSF53901">
    <property type="entry name" value="Thiolase-like"/>
    <property type="match status" value="2"/>
</dbReference>
<protein>
    <recommendedName>
        <fullName evidence="1">Thiolase C-terminal domain-containing protein</fullName>
    </recommendedName>
</protein>
<dbReference type="RefSeq" id="WP_408181936.1">
    <property type="nucleotide sequence ID" value="NZ_JAQQEZ010000058.1"/>
</dbReference>
<dbReference type="PANTHER" id="PTHR42870">
    <property type="entry name" value="ACETYL-COA C-ACETYLTRANSFERASE"/>
    <property type="match status" value="1"/>
</dbReference>
<evidence type="ECO:0000313" key="2">
    <source>
        <dbReference type="EMBL" id="MFM0007338.1"/>
    </source>
</evidence>
<feature type="domain" description="Thiolase C-terminal" evidence="1">
    <location>
        <begin position="246"/>
        <end position="371"/>
    </location>
</feature>
<comment type="caution">
    <text evidence="2">The sequence shown here is derived from an EMBL/GenBank/DDBJ whole genome shotgun (WGS) entry which is preliminary data.</text>
</comment>
<dbReference type="InterPro" id="IPR055140">
    <property type="entry name" value="Thiolase_C_2"/>
</dbReference>
<evidence type="ECO:0000259" key="1">
    <source>
        <dbReference type="Pfam" id="PF22691"/>
    </source>
</evidence>
<dbReference type="InterPro" id="IPR002155">
    <property type="entry name" value="Thiolase"/>
</dbReference>
<gene>
    <name evidence="2" type="ORF">PQR57_41090</name>
</gene>
<dbReference type="Proteomes" id="UP001629230">
    <property type="component" value="Unassembled WGS sequence"/>
</dbReference>
<dbReference type="PANTHER" id="PTHR42870:SF1">
    <property type="entry name" value="NON-SPECIFIC LIPID-TRANSFER PROTEIN-LIKE 2"/>
    <property type="match status" value="1"/>
</dbReference>
<dbReference type="EMBL" id="JAQQEZ010000058">
    <property type="protein sequence ID" value="MFM0007338.1"/>
    <property type="molecule type" value="Genomic_DNA"/>
</dbReference>
<organism evidence="2 3">
    <name type="scientific">Paraburkholderia dipogonis</name>
    <dbReference type="NCBI Taxonomy" id="1211383"/>
    <lineage>
        <taxon>Bacteria</taxon>
        <taxon>Pseudomonadati</taxon>
        <taxon>Pseudomonadota</taxon>
        <taxon>Betaproteobacteria</taxon>
        <taxon>Burkholderiales</taxon>
        <taxon>Burkholderiaceae</taxon>
        <taxon>Paraburkholderia</taxon>
    </lineage>
</organism>
<accession>A0ABW9B570</accession>
<dbReference type="Pfam" id="PF22691">
    <property type="entry name" value="Thiolase_C_1"/>
    <property type="match status" value="1"/>
</dbReference>
<reference evidence="2 3" key="1">
    <citation type="journal article" date="2024" name="Chem. Sci.">
        <title>Discovery of megapolipeptins by genome mining of a Burkholderiales bacteria collection.</title>
        <authorList>
            <person name="Paulo B.S."/>
            <person name="Recchia M.J.J."/>
            <person name="Lee S."/>
            <person name="Fergusson C.H."/>
            <person name="Romanowski S.B."/>
            <person name="Hernandez A."/>
            <person name="Krull N."/>
            <person name="Liu D.Y."/>
            <person name="Cavanagh H."/>
            <person name="Bos A."/>
            <person name="Gray C.A."/>
            <person name="Murphy B.T."/>
            <person name="Linington R.G."/>
            <person name="Eustaquio A.S."/>
        </authorList>
    </citation>
    <scope>NUCLEOTIDE SEQUENCE [LARGE SCALE GENOMIC DNA]</scope>
    <source>
        <strain evidence="2 3">RL17-350-BIC-A</strain>
    </source>
</reference>
<dbReference type="Gene3D" id="3.40.47.10">
    <property type="match status" value="1"/>
</dbReference>
<evidence type="ECO:0000313" key="3">
    <source>
        <dbReference type="Proteomes" id="UP001629230"/>
    </source>
</evidence>
<name>A0ABW9B570_9BURK</name>
<keyword evidence="3" id="KW-1185">Reference proteome</keyword>
<dbReference type="PIRSF" id="PIRSF000429">
    <property type="entry name" value="Ac-CoA_Ac_transf"/>
    <property type="match status" value="1"/>
</dbReference>